<dbReference type="SUPFAM" id="SSF51735">
    <property type="entry name" value="NAD(P)-binding Rossmann-fold domains"/>
    <property type="match status" value="1"/>
</dbReference>
<evidence type="ECO:0000313" key="2">
    <source>
        <dbReference type="Proteomes" id="UP000600547"/>
    </source>
</evidence>
<comment type="caution">
    <text evidence="1">The sequence shown here is derived from an EMBL/GenBank/DDBJ whole genome shotgun (WGS) entry which is preliminary data.</text>
</comment>
<accession>A0A8H9GTR3</accession>
<dbReference type="Pfam" id="PF13561">
    <property type="entry name" value="adh_short_C2"/>
    <property type="match status" value="1"/>
</dbReference>
<proteinExistence type="predicted"/>
<dbReference type="EMBL" id="BMQG01000033">
    <property type="protein sequence ID" value="GGM59994.1"/>
    <property type="molecule type" value="Genomic_DNA"/>
</dbReference>
<dbReference type="InterPro" id="IPR002347">
    <property type="entry name" value="SDR_fam"/>
</dbReference>
<organism evidence="1 2">
    <name type="scientific">Deinococcus arenae</name>
    <dbReference type="NCBI Taxonomy" id="1452751"/>
    <lineage>
        <taxon>Bacteria</taxon>
        <taxon>Thermotogati</taxon>
        <taxon>Deinococcota</taxon>
        <taxon>Deinococci</taxon>
        <taxon>Deinococcales</taxon>
        <taxon>Deinococcaceae</taxon>
        <taxon>Deinococcus</taxon>
    </lineage>
</organism>
<evidence type="ECO:0008006" key="3">
    <source>
        <dbReference type="Google" id="ProtNLM"/>
    </source>
</evidence>
<name>A0A8H9GTR3_9DEIO</name>
<reference evidence="2" key="1">
    <citation type="journal article" date="2019" name="Int. J. Syst. Evol. Microbiol.">
        <title>The Global Catalogue of Microorganisms (GCM) 10K type strain sequencing project: providing services to taxonomists for standard genome sequencing and annotation.</title>
        <authorList>
            <consortium name="The Broad Institute Genomics Platform"/>
            <consortium name="The Broad Institute Genome Sequencing Center for Infectious Disease"/>
            <person name="Wu L."/>
            <person name="Ma J."/>
        </authorList>
    </citation>
    <scope>NUCLEOTIDE SEQUENCE [LARGE SCALE GENOMIC DNA]</scope>
    <source>
        <strain evidence="2">JCM 31047</strain>
    </source>
</reference>
<dbReference type="Gene3D" id="3.40.50.720">
    <property type="entry name" value="NAD(P)-binding Rossmann-like Domain"/>
    <property type="match status" value="1"/>
</dbReference>
<keyword evidence="2" id="KW-1185">Reference proteome</keyword>
<dbReference type="PRINTS" id="PR00081">
    <property type="entry name" value="GDHRDH"/>
</dbReference>
<dbReference type="InterPro" id="IPR036291">
    <property type="entry name" value="NAD(P)-bd_dom_sf"/>
</dbReference>
<evidence type="ECO:0000313" key="1">
    <source>
        <dbReference type="EMBL" id="GGM59994.1"/>
    </source>
</evidence>
<dbReference type="Proteomes" id="UP000600547">
    <property type="component" value="Unassembled WGS sequence"/>
</dbReference>
<sequence length="97" mass="9947">MARGLAELSRGTAVTVISVLMAPTWSPGVQTCLGERESLSGTQQASFARGDGQASLLGQLTQPQEIADAVAFLASPNAAAMNGAAYRVDGRLIRAAT</sequence>
<dbReference type="AlphaFoldDB" id="A0A8H9GTR3"/>
<gene>
    <name evidence="1" type="ORF">GCM10008956_39610</name>
</gene>
<protein>
    <recommendedName>
        <fullName evidence="3">Short-chain dehydrogenase/reductase SDR</fullName>
    </recommendedName>
</protein>